<dbReference type="Proteomes" id="UP001497516">
    <property type="component" value="Chromosome 2"/>
</dbReference>
<reference evidence="2 3" key="1">
    <citation type="submission" date="2024-04" db="EMBL/GenBank/DDBJ databases">
        <authorList>
            <person name="Fracassetti M."/>
        </authorList>
    </citation>
    <scope>NUCLEOTIDE SEQUENCE [LARGE SCALE GENOMIC DNA]</scope>
</reference>
<feature type="region of interest" description="Disordered" evidence="1">
    <location>
        <begin position="1"/>
        <end position="64"/>
    </location>
</feature>
<accession>A0AAV2D7T7</accession>
<evidence type="ECO:0000313" key="3">
    <source>
        <dbReference type="Proteomes" id="UP001497516"/>
    </source>
</evidence>
<feature type="region of interest" description="Disordered" evidence="1">
    <location>
        <begin position="78"/>
        <end position="112"/>
    </location>
</feature>
<evidence type="ECO:0000256" key="1">
    <source>
        <dbReference type="SAM" id="MobiDB-lite"/>
    </source>
</evidence>
<dbReference type="EMBL" id="OZ034815">
    <property type="protein sequence ID" value="CAL1369567.1"/>
    <property type="molecule type" value="Genomic_DNA"/>
</dbReference>
<name>A0AAV2D7T7_9ROSI</name>
<organism evidence="2 3">
    <name type="scientific">Linum trigynum</name>
    <dbReference type="NCBI Taxonomy" id="586398"/>
    <lineage>
        <taxon>Eukaryota</taxon>
        <taxon>Viridiplantae</taxon>
        <taxon>Streptophyta</taxon>
        <taxon>Embryophyta</taxon>
        <taxon>Tracheophyta</taxon>
        <taxon>Spermatophyta</taxon>
        <taxon>Magnoliopsida</taxon>
        <taxon>eudicotyledons</taxon>
        <taxon>Gunneridae</taxon>
        <taxon>Pentapetalae</taxon>
        <taxon>rosids</taxon>
        <taxon>fabids</taxon>
        <taxon>Malpighiales</taxon>
        <taxon>Linaceae</taxon>
        <taxon>Linum</taxon>
    </lineage>
</organism>
<evidence type="ECO:0000313" key="2">
    <source>
        <dbReference type="EMBL" id="CAL1369567.1"/>
    </source>
</evidence>
<protein>
    <submittedName>
        <fullName evidence="2">Uncharacterized protein</fullName>
    </submittedName>
</protein>
<feature type="compositionally biased region" description="Basic and acidic residues" evidence="1">
    <location>
        <begin position="176"/>
        <end position="187"/>
    </location>
</feature>
<dbReference type="AlphaFoldDB" id="A0AAV2D7T7"/>
<gene>
    <name evidence="2" type="ORF">LTRI10_LOCUS12111</name>
</gene>
<feature type="compositionally biased region" description="Basic and acidic residues" evidence="1">
    <location>
        <begin position="100"/>
        <end position="110"/>
    </location>
</feature>
<feature type="compositionally biased region" description="Low complexity" evidence="1">
    <location>
        <begin position="1"/>
        <end position="16"/>
    </location>
</feature>
<feature type="region of interest" description="Disordered" evidence="1">
    <location>
        <begin position="164"/>
        <end position="204"/>
    </location>
</feature>
<sequence>MAAAASSVSAASPTSSTIDLKPADQEMVTTTHGRRCVVEESPFRGATMGEPPGEEKKGGGDFSASCWISTDEEVEKRTMISGSTLSFRRQLGESPPGEEAAERAPPEKEGGGLSLHVCLVKTQMTVADLQAMSEFGQWNGELQEKKVGEWPLPEEEMTRKWKALDSWPPGNQRVWESAEKDSNEKDGGSGFPSPGTPSRTTKRSELLGQAVIRVAGLELGGSDQQSNPFRGQRFNTCRRNDLFGLRASNKKGHCGLGNARWARPNGSFN</sequence>
<proteinExistence type="predicted"/>
<keyword evidence="3" id="KW-1185">Reference proteome</keyword>